<dbReference type="OrthoDB" id="912415at2759"/>
<reference evidence="3" key="1">
    <citation type="submission" date="2016-06" db="EMBL/GenBank/DDBJ databases">
        <title>Parallel loss of symbiosis genes in relatives of nitrogen-fixing non-legume Parasponia.</title>
        <authorList>
            <person name="Van Velzen R."/>
            <person name="Holmer R."/>
            <person name="Bu F."/>
            <person name="Rutten L."/>
            <person name="Van Zeijl A."/>
            <person name="Liu W."/>
            <person name="Santuari L."/>
            <person name="Cao Q."/>
            <person name="Sharma T."/>
            <person name="Shen D."/>
            <person name="Roswanjaya Y."/>
            <person name="Wardhani T."/>
            <person name="Kalhor M.S."/>
            <person name="Jansen J."/>
            <person name="Van den Hoogen J."/>
            <person name="Gungor B."/>
            <person name="Hartog M."/>
            <person name="Hontelez J."/>
            <person name="Verver J."/>
            <person name="Yang W.-C."/>
            <person name="Schijlen E."/>
            <person name="Repin R."/>
            <person name="Schilthuizen M."/>
            <person name="Schranz E."/>
            <person name="Heidstra R."/>
            <person name="Miyata K."/>
            <person name="Fedorova E."/>
            <person name="Kohlen W."/>
            <person name="Bisseling T."/>
            <person name="Smit S."/>
            <person name="Geurts R."/>
        </authorList>
    </citation>
    <scope>NUCLEOTIDE SEQUENCE [LARGE SCALE GENOMIC DNA]</scope>
    <source>
        <strain evidence="3">cv. RG33-2</strain>
    </source>
</reference>
<proteinExistence type="predicted"/>
<feature type="region of interest" description="Disordered" evidence="1">
    <location>
        <begin position="1"/>
        <end position="35"/>
    </location>
</feature>
<dbReference type="EMBL" id="JXTC01000069">
    <property type="protein sequence ID" value="PON92039.1"/>
    <property type="molecule type" value="Genomic_DNA"/>
</dbReference>
<dbReference type="STRING" id="63057.A0A2P5F2R2"/>
<dbReference type="GO" id="GO:0003989">
    <property type="term" value="F:acetyl-CoA carboxylase activity"/>
    <property type="evidence" value="ECO:0007669"/>
    <property type="project" value="InterPro"/>
</dbReference>
<gene>
    <name evidence="2" type="ORF">TorRG33x02_121110</name>
</gene>
<keyword evidence="3" id="KW-1185">Reference proteome</keyword>
<organism evidence="2 3">
    <name type="scientific">Trema orientale</name>
    <name type="common">Charcoal tree</name>
    <name type="synonym">Celtis orientalis</name>
    <dbReference type="NCBI Taxonomy" id="63057"/>
    <lineage>
        <taxon>Eukaryota</taxon>
        <taxon>Viridiplantae</taxon>
        <taxon>Streptophyta</taxon>
        <taxon>Embryophyta</taxon>
        <taxon>Tracheophyta</taxon>
        <taxon>Spermatophyta</taxon>
        <taxon>Magnoliopsida</taxon>
        <taxon>eudicotyledons</taxon>
        <taxon>Gunneridae</taxon>
        <taxon>Pentapetalae</taxon>
        <taxon>rosids</taxon>
        <taxon>fabids</taxon>
        <taxon>Rosales</taxon>
        <taxon>Cannabaceae</taxon>
        <taxon>Trema</taxon>
    </lineage>
</organism>
<dbReference type="AlphaFoldDB" id="A0A2P5F2R2"/>
<comment type="caution">
    <text evidence="2">The sequence shown here is derived from an EMBL/GenBank/DDBJ whole genome shotgun (WGS) entry which is preliminary data.</text>
</comment>
<dbReference type="PANTHER" id="PTHR42853:SF1">
    <property type="entry name" value="ACETYL-COA CARBOXYTRANSFERASE"/>
    <property type="match status" value="1"/>
</dbReference>
<dbReference type="GO" id="GO:2001295">
    <property type="term" value="P:malonyl-CoA biosynthetic process"/>
    <property type="evidence" value="ECO:0007669"/>
    <property type="project" value="UniProtKB-UniPathway"/>
</dbReference>
<evidence type="ECO:0000313" key="2">
    <source>
        <dbReference type="EMBL" id="PON92039.1"/>
    </source>
</evidence>
<dbReference type="UniPathway" id="UPA00655">
    <property type="reaction ID" value="UER00711"/>
</dbReference>
<dbReference type="InParanoid" id="A0A2P5F2R2"/>
<dbReference type="Proteomes" id="UP000237000">
    <property type="component" value="Unassembled WGS sequence"/>
</dbReference>
<protein>
    <submittedName>
        <fullName evidence="2">Uncharacterized protein</fullName>
    </submittedName>
</protein>
<dbReference type="GO" id="GO:0006633">
    <property type="term" value="P:fatty acid biosynthetic process"/>
    <property type="evidence" value="ECO:0007669"/>
    <property type="project" value="InterPro"/>
</dbReference>
<dbReference type="InterPro" id="IPR001095">
    <property type="entry name" value="Acetyl_CoA_COase_a_su"/>
</dbReference>
<dbReference type="GO" id="GO:0016743">
    <property type="term" value="F:carboxyl- or carbamoyltransferase activity"/>
    <property type="evidence" value="ECO:0007669"/>
    <property type="project" value="InterPro"/>
</dbReference>
<evidence type="ECO:0000256" key="1">
    <source>
        <dbReference type="SAM" id="MobiDB-lite"/>
    </source>
</evidence>
<name>A0A2P5F2R2_TREOI</name>
<accession>A0A2P5F2R2</accession>
<dbReference type="PANTHER" id="PTHR42853">
    <property type="entry name" value="ACETYL-COENZYME A CARBOXYLASE CARBOXYL TRANSFERASE SUBUNIT ALPHA"/>
    <property type="match status" value="1"/>
</dbReference>
<dbReference type="GO" id="GO:0009317">
    <property type="term" value="C:acetyl-CoA carboxylase complex"/>
    <property type="evidence" value="ECO:0007669"/>
    <property type="project" value="InterPro"/>
</dbReference>
<sequence>MLKFWSIGGFQEGKPVGPKRKRNMKPSELNMPKAADIESEIENLKKKIIEAKGSSDPVMIESTEKLKEDVDKEITNAFISLGLQEKLESVKLELSKTPTGPPNQPLNSKLKEKVDKIMEEFRRNLSRSGAYLGLKQKLEKLEKLNMGS</sequence>
<evidence type="ECO:0000313" key="3">
    <source>
        <dbReference type="Proteomes" id="UP000237000"/>
    </source>
</evidence>